<reference evidence="1" key="2">
    <citation type="submission" date="2015-03" db="UniProtKB">
        <authorList>
            <consortium name="EnsemblPlants"/>
        </authorList>
    </citation>
    <scope>IDENTIFICATION</scope>
</reference>
<accession>A0A0D3A8R8</accession>
<dbReference type="HOGENOM" id="CLU_571556_0_0_1"/>
<protein>
    <submittedName>
        <fullName evidence="1">Uncharacterized protein</fullName>
    </submittedName>
</protein>
<reference evidence="1 2" key="1">
    <citation type="journal article" date="2014" name="Genome Biol.">
        <title>Transcriptome and methylome profiling reveals relics of genome dominance in the mesopolyploid Brassica oleracea.</title>
        <authorList>
            <person name="Parkin I.A."/>
            <person name="Koh C."/>
            <person name="Tang H."/>
            <person name="Robinson S.J."/>
            <person name="Kagale S."/>
            <person name="Clarke W.E."/>
            <person name="Town C.D."/>
            <person name="Nixon J."/>
            <person name="Krishnakumar V."/>
            <person name="Bidwell S.L."/>
            <person name="Denoeud F."/>
            <person name="Belcram H."/>
            <person name="Links M.G."/>
            <person name="Just J."/>
            <person name="Clarke C."/>
            <person name="Bender T."/>
            <person name="Huebert T."/>
            <person name="Mason A.S."/>
            <person name="Pires J.C."/>
            <person name="Barker G."/>
            <person name="Moore J."/>
            <person name="Walley P.G."/>
            <person name="Manoli S."/>
            <person name="Batley J."/>
            <person name="Edwards D."/>
            <person name="Nelson M.N."/>
            <person name="Wang X."/>
            <person name="Paterson A.H."/>
            <person name="King G."/>
            <person name="Bancroft I."/>
            <person name="Chalhoub B."/>
            <person name="Sharpe A.G."/>
        </authorList>
    </citation>
    <scope>NUCLEOTIDE SEQUENCE</scope>
    <source>
        <strain evidence="1 2">cv. TO1000</strain>
    </source>
</reference>
<keyword evidence="2" id="KW-1185">Reference proteome</keyword>
<dbReference type="Proteomes" id="UP000032141">
    <property type="component" value="Chromosome C1"/>
</dbReference>
<evidence type="ECO:0000313" key="2">
    <source>
        <dbReference type="Proteomes" id="UP000032141"/>
    </source>
</evidence>
<evidence type="ECO:0000313" key="1">
    <source>
        <dbReference type="EnsemblPlants" id="Bo1g068560.1"/>
    </source>
</evidence>
<dbReference type="Gramene" id="Bo1g068560.1">
    <property type="protein sequence ID" value="Bo1g068560.1"/>
    <property type="gene ID" value="Bo1g068560"/>
</dbReference>
<dbReference type="EnsemblPlants" id="Bo1g068560.1">
    <property type="protein sequence ID" value="Bo1g068560.1"/>
    <property type="gene ID" value="Bo1g068560"/>
</dbReference>
<organism evidence="1 2">
    <name type="scientific">Brassica oleracea var. oleracea</name>
    <dbReference type="NCBI Taxonomy" id="109376"/>
    <lineage>
        <taxon>Eukaryota</taxon>
        <taxon>Viridiplantae</taxon>
        <taxon>Streptophyta</taxon>
        <taxon>Embryophyta</taxon>
        <taxon>Tracheophyta</taxon>
        <taxon>Spermatophyta</taxon>
        <taxon>Magnoliopsida</taxon>
        <taxon>eudicotyledons</taxon>
        <taxon>Gunneridae</taxon>
        <taxon>Pentapetalae</taxon>
        <taxon>rosids</taxon>
        <taxon>malvids</taxon>
        <taxon>Brassicales</taxon>
        <taxon>Brassicaceae</taxon>
        <taxon>Brassiceae</taxon>
        <taxon>Brassica</taxon>
    </lineage>
</organism>
<sequence length="478" mass="53315">MKAVCLVQLGKWASWTARSVQLAERESWTTRLVQLARSASWTGQTRRAGKLDWSNSPSGQVGLVKLAERASWTACLVQLSRSASWTGQTRRAGELDCSFGPTRPFSELDWSNSPSGQVGLLVWSNSPVRRVGLVKLAERESWTARLVQLDRSAIWTCQTRRAGKLDCSSGVTRPFGELDYSNSPSRQVGLLVWSNSPVWRFFDFYIPLRIIFSFSEEDVSREFSEFDSVVTDFDPNRSVVSGRLVLLSVECDNIGAAPCEGCLRTLVEGINPFKVRLGVKTSVMGLGQDLGLITSLGGAMTTSTYVSHIVFDLIPSRFEVHDMFSASATSRNAEDGFFFRMPRFVLEMFAGLKMFRDIERLGLSLRLRNILVCLRMFAAKIVVHPLSDGAMVAQILWIGVKDVFTRIAKGVVDHGTFVLTLRSSVDLANDREESVPINALATTFILEFSLSQMFSMLFRDSLGSTETERNDLMLEDFS</sequence>
<dbReference type="AlphaFoldDB" id="A0A0D3A8R8"/>
<name>A0A0D3A8R8_BRAOL</name>
<proteinExistence type="predicted"/>